<gene>
    <name evidence="2" type="ORF">SAMN04488060_2077</name>
</gene>
<keyword evidence="3" id="KW-1185">Reference proteome</keyword>
<accession>A0A1I5NTJ7</accession>
<evidence type="ECO:0000313" key="2">
    <source>
        <dbReference type="EMBL" id="SFP24950.1"/>
    </source>
</evidence>
<sequence length="164" mass="16735">MASCLALAGCGDTQEPSEAEVAAEDTKPIGSYTVDPETGEVRAMHTDGDGTRTTLAAGRTVDPVLPAPFVLPPGATIESVTRVEQGEGRLVTIVFASELDREALADFYRELAGETGFSVTSDIPGESALVLAGEDVDDGTTFAATIRASDGGSEAELTVSAGIG</sequence>
<proteinExistence type="predicted"/>
<reference evidence="3" key="1">
    <citation type="submission" date="2016-10" db="EMBL/GenBank/DDBJ databases">
        <authorList>
            <person name="Varghese N."/>
            <person name="Submissions S."/>
        </authorList>
    </citation>
    <scope>NUCLEOTIDE SEQUENCE [LARGE SCALE GENOMIC DNA]</scope>
    <source>
        <strain evidence="3">CGMCC 1.7715</strain>
    </source>
</reference>
<dbReference type="OrthoDB" id="7594608at2"/>
<dbReference type="EMBL" id="FOWZ01000003">
    <property type="protein sequence ID" value="SFP24950.1"/>
    <property type="molecule type" value="Genomic_DNA"/>
</dbReference>
<dbReference type="AlphaFoldDB" id="A0A1I5NTJ7"/>
<feature type="region of interest" description="Disordered" evidence="1">
    <location>
        <begin position="1"/>
        <end position="31"/>
    </location>
</feature>
<organism evidence="2 3">
    <name type="scientific">Qipengyuania nanhaisediminis</name>
    <dbReference type="NCBI Taxonomy" id="604088"/>
    <lineage>
        <taxon>Bacteria</taxon>
        <taxon>Pseudomonadati</taxon>
        <taxon>Pseudomonadota</taxon>
        <taxon>Alphaproteobacteria</taxon>
        <taxon>Sphingomonadales</taxon>
        <taxon>Erythrobacteraceae</taxon>
        <taxon>Qipengyuania</taxon>
    </lineage>
</organism>
<dbReference type="STRING" id="604088.SAMN04488060_2077"/>
<protein>
    <submittedName>
        <fullName evidence="2">Uncharacterized protein</fullName>
    </submittedName>
</protein>
<evidence type="ECO:0000313" key="3">
    <source>
        <dbReference type="Proteomes" id="UP000199331"/>
    </source>
</evidence>
<evidence type="ECO:0000256" key="1">
    <source>
        <dbReference type="SAM" id="MobiDB-lite"/>
    </source>
</evidence>
<dbReference type="Proteomes" id="UP000199331">
    <property type="component" value="Unassembled WGS sequence"/>
</dbReference>
<name>A0A1I5NTJ7_9SPHN</name>
<dbReference type="RefSeq" id="WP_090481075.1">
    <property type="nucleotide sequence ID" value="NZ_FOWZ01000003.1"/>
</dbReference>